<sequence length="116" mass="13200">MIFREVKGAQHTYRKYNQIKTLPKKDRGKMKAVCFSLLLLLACSFGEGLKCNRCIGKGCRNTVETCRIDHDTCGTVIFKPPLPISYFKRCMKMSECRLLGSNKDIDAYCCTSNQCN</sequence>
<dbReference type="SUPFAM" id="SSF57302">
    <property type="entry name" value="Snake toxin-like"/>
    <property type="match status" value="1"/>
</dbReference>
<dbReference type="InterPro" id="IPR045860">
    <property type="entry name" value="Snake_toxin-like_sf"/>
</dbReference>
<dbReference type="CDD" id="cd23611">
    <property type="entry name" value="TFP_LU_ECD_THFP5"/>
    <property type="match status" value="1"/>
</dbReference>
<organism evidence="1 2">
    <name type="scientific">Coregonus suidteri</name>
    <dbReference type="NCBI Taxonomy" id="861788"/>
    <lineage>
        <taxon>Eukaryota</taxon>
        <taxon>Metazoa</taxon>
        <taxon>Chordata</taxon>
        <taxon>Craniata</taxon>
        <taxon>Vertebrata</taxon>
        <taxon>Euteleostomi</taxon>
        <taxon>Actinopterygii</taxon>
        <taxon>Neopterygii</taxon>
        <taxon>Teleostei</taxon>
        <taxon>Protacanthopterygii</taxon>
        <taxon>Salmoniformes</taxon>
        <taxon>Salmonidae</taxon>
        <taxon>Coregoninae</taxon>
        <taxon>Coregonus</taxon>
    </lineage>
</organism>
<evidence type="ECO:0000313" key="1">
    <source>
        <dbReference type="EMBL" id="KAK6325205.1"/>
    </source>
</evidence>
<name>A0AAN8R1R6_9TELE</name>
<gene>
    <name evidence="1" type="ORF">J4Q44_G00045470</name>
</gene>
<protein>
    <submittedName>
        <fullName evidence="1">Uncharacterized protein</fullName>
    </submittedName>
</protein>
<proteinExistence type="predicted"/>
<dbReference type="Gene3D" id="2.10.60.10">
    <property type="entry name" value="CD59"/>
    <property type="match status" value="1"/>
</dbReference>
<evidence type="ECO:0000313" key="2">
    <source>
        <dbReference type="Proteomes" id="UP001356427"/>
    </source>
</evidence>
<dbReference type="EMBL" id="JAGTTL010000003">
    <property type="protein sequence ID" value="KAK6325205.1"/>
    <property type="molecule type" value="Genomic_DNA"/>
</dbReference>
<dbReference type="AlphaFoldDB" id="A0AAN8R1R6"/>
<accession>A0AAN8R1R6</accession>
<comment type="caution">
    <text evidence="1">The sequence shown here is derived from an EMBL/GenBank/DDBJ whole genome shotgun (WGS) entry which is preliminary data.</text>
</comment>
<reference evidence="1 2" key="1">
    <citation type="submission" date="2021-04" db="EMBL/GenBank/DDBJ databases">
        <authorList>
            <person name="De Guttry C."/>
            <person name="Zahm M."/>
            <person name="Klopp C."/>
            <person name="Cabau C."/>
            <person name="Louis A."/>
            <person name="Berthelot C."/>
            <person name="Parey E."/>
            <person name="Roest Crollius H."/>
            <person name="Montfort J."/>
            <person name="Robinson-Rechavi M."/>
            <person name="Bucao C."/>
            <person name="Bouchez O."/>
            <person name="Gislard M."/>
            <person name="Lluch J."/>
            <person name="Milhes M."/>
            <person name="Lampietro C."/>
            <person name="Lopez Roques C."/>
            <person name="Donnadieu C."/>
            <person name="Braasch I."/>
            <person name="Desvignes T."/>
            <person name="Postlethwait J."/>
            <person name="Bobe J."/>
            <person name="Wedekind C."/>
            <person name="Guiguen Y."/>
        </authorList>
    </citation>
    <scope>NUCLEOTIDE SEQUENCE [LARGE SCALE GENOMIC DNA]</scope>
    <source>
        <strain evidence="1">Cs_M1</strain>
        <tissue evidence="1">Blood</tissue>
    </source>
</reference>
<dbReference type="Proteomes" id="UP001356427">
    <property type="component" value="Unassembled WGS sequence"/>
</dbReference>
<keyword evidence="2" id="KW-1185">Reference proteome</keyword>